<dbReference type="InterPro" id="IPR011701">
    <property type="entry name" value="MFS"/>
</dbReference>
<proteinExistence type="predicted"/>
<dbReference type="GO" id="GO:0016020">
    <property type="term" value="C:membrane"/>
    <property type="evidence" value="ECO:0007669"/>
    <property type="project" value="UniProtKB-SubCell"/>
</dbReference>
<feature type="transmembrane region" description="Helical" evidence="5">
    <location>
        <begin position="105"/>
        <end position="124"/>
    </location>
</feature>
<evidence type="ECO:0000256" key="3">
    <source>
        <dbReference type="ARBA" id="ARBA00022989"/>
    </source>
</evidence>
<dbReference type="CDD" id="cd17393">
    <property type="entry name" value="MFS_MosC_like"/>
    <property type="match status" value="1"/>
</dbReference>
<evidence type="ECO:0000313" key="8">
    <source>
        <dbReference type="Proteomes" id="UP000553766"/>
    </source>
</evidence>
<keyword evidence="3 5" id="KW-1133">Transmembrane helix</keyword>
<dbReference type="PANTHER" id="PTHR23514:SF13">
    <property type="entry name" value="INNER MEMBRANE PROTEIN YBJJ"/>
    <property type="match status" value="1"/>
</dbReference>
<evidence type="ECO:0000313" key="7">
    <source>
        <dbReference type="EMBL" id="MBB5516272.1"/>
    </source>
</evidence>
<dbReference type="SUPFAM" id="SSF103473">
    <property type="entry name" value="MFS general substrate transporter"/>
    <property type="match status" value="1"/>
</dbReference>
<dbReference type="InterPro" id="IPR036259">
    <property type="entry name" value="MFS_trans_sf"/>
</dbReference>
<feature type="transmembrane region" description="Helical" evidence="5">
    <location>
        <begin position="50"/>
        <end position="70"/>
    </location>
</feature>
<feature type="transmembrane region" description="Helical" evidence="5">
    <location>
        <begin position="20"/>
        <end position="38"/>
    </location>
</feature>
<feature type="transmembrane region" description="Helical" evidence="5">
    <location>
        <begin position="301"/>
        <end position="320"/>
    </location>
</feature>
<dbReference type="InterPro" id="IPR020846">
    <property type="entry name" value="MFS_dom"/>
</dbReference>
<feature type="transmembrane region" description="Helical" evidence="5">
    <location>
        <begin position="170"/>
        <end position="192"/>
    </location>
</feature>
<dbReference type="Proteomes" id="UP000553766">
    <property type="component" value="Unassembled WGS sequence"/>
</dbReference>
<sequence>MTISLAHSAQPDIPSGRIAALVYFWINGAMFGTWASRIPAIKARFDLTEAMLGLILLYMAVGAVAAFFVTGRLSDTKGASRVTAIAGIGMAATLPLMAWMPSPVLLGVALFLFGALGGSLDLAMNAYGAEVEARRGRSTMSMLHGFWSVGFGMAAGIGALAIALDLTPEHHFALMCGVGLCAAVFAQARLVPSLPQPRAVGAQFVWPTGPVLAVGLFAGFAFVAEGSLLDWVAVFLIETHLATPERGALALALFSVVMVVMRLSGDHLITRVGPRRALMLSTLLAGLGMAGVGLSPVWWSVFAAIVPLAAGLALIAPLAFSRAGRAPEAGRAVAAVAICGYGGLLFGPVIMGFLGEIAGLGTAFVALAALTLPLIALVRRATS</sequence>
<dbReference type="RefSeq" id="WP_184011699.1">
    <property type="nucleotide sequence ID" value="NZ_JACIJS010000006.1"/>
</dbReference>
<dbReference type="InterPro" id="IPR051788">
    <property type="entry name" value="MFS_Transporter"/>
</dbReference>
<dbReference type="Pfam" id="PF07690">
    <property type="entry name" value="MFS_1"/>
    <property type="match status" value="1"/>
</dbReference>
<dbReference type="EMBL" id="JACIJS010000006">
    <property type="protein sequence ID" value="MBB5516272.1"/>
    <property type="molecule type" value="Genomic_DNA"/>
</dbReference>
<feature type="transmembrane region" description="Helical" evidence="5">
    <location>
        <begin position="277"/>
        <end position="295"/>
    </location>
</feature>
<dbReference type="PANTHER" id="PTHR23514">
    <property type="entry name" value="BYPASS OF STOP CODON PROTEIN 6"/>
    <property type="match status" value="1"/>
</dbReference>
<dbReference type="Gene3D" id="1.20.1250.20">
    <property type="entry name" value="MFS general substrate transporter like domains"/>
    <property type="match status" value="2"/>
</dbReference>
<dbReference type="PROSITE" id="PS50850">
    <property type="entry name" value="MFS"/>
    <property type="match status" value="1"/>
</dbReference>
<feature type="transmembrane region" description="Helical" evidence="5">
    <location>
        <begin position="145"/>
        <end position="164"/>
    </location>
</feature>
<protein>
    <submittedName>
        <fullName evidence="7">MFS family permease</fullName>
    </submittedName>
</protein>
<reference evidence="7 8" key="1">
    <citation type="submission" date="2020-08" db="EMBL/GenBank/DDBJ databases">
        <title>Genomic Encyclopedia of Type Strains, Phase IV (KMG-IV): sequencing the most valuable type-strain genomes for metagenomic binning, comparative biology and taxonomic classification.</title>
        <authorList>
            <person name="Goeker M."/>
        </authorList>
    </citation>
    <scope>NUCLEOTIDE SEQUENCE [LARGE SCALE GENOMIC DNA]</scope>
    <source>
        <strain evidence="7 8">DSM 103377</strain>
    </source>
</reference>
<feature type="transmembrane region" description="Helical" evidence="5">
    <location>
        <begin position="82"/>
        <end position="99"/>
    </location>
</feature>
<evidence type="ECO:0000259" key="6">
    <source>
        <dbReference type="PROSITE" id="PS50850"/>
    </source>
</evidence>
<evidence type="ECO:0000256" key="2">
    <source>
        <dbReference type="ARBA" id="ARBA00022692"/>
    </source>
</evidence>
<feature type="transmembrane region" description="Helical" evidence="5">
    <location>
        <begin position="204"/>
        <end position="228"/>
    </location>
</feature>
<keyword evidence="8" id="KW-1185">Reference proteome</keyword>
<feature type="domain" description="Major facilitator superfamily (MFS) profile" evidence="6">
    <location>
        <begin position="211"/>
        <end position="383"/>
    </location>
</feature>
<accession>A0A840WRH5</accession>
<feature type="transmembrane region" description="Helical" evidence="5">
    <location>
        <begin position="332"/>
        <end position="351"/>
    </location>
</feature>
<evidence type="ECO:0000256" key="1">
    <source>
        <dbReference type="ARBA" id="ARBA00004141"/>
    </source>
</evidence>
<feature type="transmembrane region" description="Helical" evidence="5">
    <location>
        <begin position="357"/>
        <end position="378"/>
    </location>
</feature>
<evidence type="ECO:0000256" key="5">
    <source>
        <dbReference type="SAM" id="Phobius"/>
    </source>
</evidence>
<organism evidence="7 8">
    <name type="scientific">Rubricella aquisinus</name>
    <dbReference type="NCBI Taxonomy" id="2028108"/>
    <lineage>
        <taxon>Bacteria</taxon>
        <taxon>Pseudomonadati</taxon>
        <taxon>Pseudomonadota</taxon>
        <taxon>Alphaproteobacteria</taxon>
        <taxon>Rhodobacterales</taxon>
        <taxon>Paracoccaceae</taxon>
        <taxon>Rubricella</taxon>
    </lineage>
</organism>
<gene>
    <name evidence="7" type="ORF">FHS89_002298</name>
</gene>
<keyword evidence="4 5" id="KW-0472">Membrane</keyword>
<dbReference type="GO" id="GO:0022857">
    <property type="term" value="F:transmembrane transporter activity"/>
    <property type="evidence" value="ECO:0007669"/>
    <property type="project" value="InterPro"/>
</dbReference>
<comment type="caution">
    <text evidence="7">The sequence shown here is derived from an EMBL/GenBank/DDBJ whole genome shotgun (WGS) entry which is preliminary data.</text>
</comment>
<name>A0A840WRH5_9RHOB</name>
<comment type="subcellular location">
    <subcellularLocation>
        <location evidence="1">Membrane</location>
        <topology evidence="1">Multi-pass membrane protein</topology>
    </subcellularLocation>
</comment>
<dbReference type="AlphaFoldDB" id="A0A840WRH5"/>
<evidence type="ECO:0000256" key="4">
    <source>
        <dbReference type="ARBA" id="ARBA00023136"/>
    </source>
</evidence>
<feature type="transmembrane region" description="Helical" evidence="5">
    <location>
        <begin position="248"/>
        <end position="265"/>
    </location>
</feature>
<keyword evidence="2 5" id="KW-0812">Transmembrane</keyword>